<evidence type="ECO:0000256" key="1">
    <source>
        <dbReference type="ARBA" id="ARBA00004651"/>
    </source>
</evidence>
<dbReference type="InterPro" id="IPR001851">
    <property type="entry name" value="ABC_transp_permease"/>
</dbReference>
<dbReference type="PANTHER" id="PTHR32196:SF69">
    <property type="entry name" value="BRANCHED-CHAIN AMINO ACID TRANSPORT SYSTEM, PERMEASE PROTEIN"/>
    <property type="match status" value="1"/>
</dbReference>
<feature type="transmembrane region" description="Helical" evidence="6">
    <location>
        <begin position="139"/>
        <end position="160"/>
    </location>
</feature>
<protein>
    <recommendedName>
        <fullName evidence="9">ABC transporter permease</fullName>
    </recommendedName>
</protein>
<dbReference type="EMBL" id="AGEL01000014">
    <property type="protein sequence ID" value="EHO15916.1"/>
    <property type="molecule type" value="Genomic_DNA"/>
</dbReference>
<evidence type="ECO:0000256" key="4">
    <source>
        <dbReference type="ARBA" id="ARBA00022989"/>
    </source>
</evidence>
<evidence type="ECO:0000256" key="6">
    <source>
        <dbReference type="SAM" id="Phobius"/>
    </source>
</evidence>
<feature type="transmembrane region" description="Helical" evidence="6">
    <location>
        <begin position="91"/>
        <end position="119"/>
    </location>
</feature>
<evidence type="ECO:0000256" key="3">
    <source>
        <dbReference type="ARBA" id="ARBA00022692"/>
    </source>
</evidence>
<keyword evidence="5 6" id="KW-0472">Membrane</keyword>
<feature type="transmembrane region" description="Helical" evidence="6">
    <location>
        <begin position="244"/>
        <end position="266"/>
    </location>
</feature>
<organism evidence="7 8">
    <name type="scientific">Stomatobaculum longum</name>
    <dbReference type="NCBI Taxonomy" id="796942"/>
    <lineage>
        <taxon>Bacteria</taxon>
        <taxon>Bacillati</taxon>
        <taxon>Bacillota</taxon>
        <taxon>Clostridia</taxon>
        <taxon>Lachnospirales</taxon>
        <taxon>Lachnospiraceae</taxon>
        <taxon>Stomatobaculum</taxon>
    </lineage>
</organism>
<dbReference type="CDD" id="cd06574">
    <property type="entry name" value="TM_PBP1_branched-chain-AA_like"/>
    <property type="match status" value="1"/>
</dbReference>
<evidence type="ECO:0000313" key="7">
    <source>
        <dbReference type="EMBL" id="EHO15916.1"/>
    </source>
</evidence>
<keyword evidence="4 6" id="KW-1133">Transmembrane helix</keyword>
<feature type="transmembrane region" description="Helical" evidence="6">
    <location>
        <begin position="216"/>
        <end position="237"/>
    </location>
</feature>
<gene>
    <name evidence="7" type="ORF">HMPREF9623_01827</name>
</gene>
<feature type="transmembrane region" description="Helical" evidence="6">
    <location>
        <begin position="272"/>
        <end position="290"/>
    </location>
</feature>
<evidence type="ECO:0000256" key="5">
    <source>
        <dbReference type="ARBA" id="ARBA00023136"/>
    </source>
</evidence>
<reference evidence="7 8" key="1">
    <citation type="submission" date="2011-10" db="EMBL/GenBank/DDBJ databases">
        <title>The Genome Sequence of Lachnospiraceae bacterium ACC2.</title>
        <authorList>
            <consortium name="The Broad Institute Genome Sequencing Platform"/>
            <person name="Earl A."/>
            <person name="Ward D."/>
            <person name="Feldgarden M."/>
            <person name="Gevers D."/>
            <person name="Sizova M."/>
            <person name="Hazen A."/>
            <person name="Epstein S."/>
            <person name="Young S.K."/>
            <person name="Zeng Q."/>
            <person name="Gargeya S."/>
            <person name="Fitzgerald M."/>
            <person name="Haas B."/>
            <person name="Abouelleil A."/>
            <person name="Alvarado L."/>
            <person name="Arachchi H.M."/>
            <person name="Berlin A."/>
            <person name="Brown A."/>
            <person name="Chapman S.B."/>
            <person name="Chen Z."/>
            <person name="Dunbar C."/>
            <person name="Freedman E."/>
            <person name="Gearin G."/>
            <person name="Goldberg J."/>
            <person name="Griggs A."/>
            <person name="Gujja S."/>
            <person name="Heiman D."/>
            <person name="Howarth C."/>
            <person name="Larson L."/>
            <person name="Lui A."/>
            <person name="MacDonald P.J.P."/>
            <person name="Montmayeur A."/>
            <person name="Murphy C."/>
            <person name="Neiman D."/>
            <person name="Pearson M."/>
            <person name="Priest M."/>
            <person name="Roberts A."/>
            <person name="Saif S."/>
            <person name="Shea T."/>
            <person name="Shenoy N."/>
            <person name="Sisk P."/>
            <person name="Stolte C."/>
            <person name="Sykes S."/>
            <person name="Wortman J."/>
            <person name="Nusbaum C."/>
            <person name="Birren B."/>
        </authorList>
    </citation>
    <scope>NUCLEOTIDE SEQUENCE [LARGE SCALE GENOMIC DNA]</scope>
    <source>
        <strain evidence="7 8">ACC2</strain>
    </source>
</reference>
<comment type="caution">
    <text evidence="7">The sequence shown here is derived from an EMBL/GenBank/DDBJ whole genome shotgun (WGS) entry which is preliminary data.</text>
</comment>
<feature type="transmembrane region" description="Helical" evidence="6">
    <location>
        <begin position="62"/>
        <end position="82"/>
    </location>
</feature>
<dbReference type="Pfam" id="PF02653">
    <property type="entry name" value="BPD_transp_2"/>
    <property type="match status" value="1"/>
</dbReference>
<dbReference type="GO" id="GO:0022857">
    <property type="term" value="F:transmembrane transporter activity"/>
    <property type="evidence" value="ECO:0007669"/>
    <property type="project" value="InterPro"/>
</dbReference>
<evidence type="ECO:0000313" key="8">
    <source>
        <dbReference type="Proteomes" id="UP000018466"/>
    </source>
</evidence>
<feature type="transmembrane region" description="Helical" evidence="6">
    <location>
        <begin position="187"/>
        <end position="210"/>
    </location>
</feature>
<accession>A0AA36Y3X0</accession>
<dbReference type="AlphaFoldDB" id="A0AA36Y3X0"/>
<keyword evidence="3 6" id="KW-0812">Transmembrane</keyword>
<dbReference type="RefSeq" id="WP_009533645.1">
    <property type="nucleotide sequence ID" value="NZ_CALJAI010000009.1"/>
</dbReference>
<dbReference type="GO" id="GO:0005886">
    <property type="term" value="C:plasma membrane"/>
    <property type="evidence" value="ECO:0007669"/>
    <property type="project" value="UniProtKB-SubCell"/>
</dbReference>
<name>A0AA36Y3X0_9FIRM</name>
<evidence type="ECO:0008006" key="9">
    <source>
        <dbReference type="Google" id="ProtNLM"/>
    </source>
</evidence>
<keyword evidence="8" id="KW-1185">Reference proteome</keyword>
<dbReference type="GeneID" id="86941547"/>
<comment type="subcellular location">
    <subcellularLocation>
        <location evidence="1">Cell membrane</location>
        <topology evidence="1">Multi-pass membrane protein</topology>
    </subcellularLocation>
</comment>
<dbReference type="Proteomes" id="UP000018466">
    <property type="component" value="Unassembled WGS sequence"/>
</dbReference>
<proteinExistence type="predicted"/>
<evidence type="ECO:0000256" key="2">
    <source>
        <dbReference type="ARBA" id="ARBA00022475"/>
    </source>
</evidence>
<feature type="transmembrane region" description="Helical" evidence="6">
    <location>
        <begin position="12"/>
        <end position="33"/>
    </location>
</feature>
<keyword evidence="2" id="KW-1003">Cell membrane</keyword>
<sequence>MGSFLTPVMLRTALEVGLIYAIVALSLFISFSILNICDLSTDGCFTLGCAVGAVVTMAGHPLLAIPAAMLAGVLSGAVTALLQTKLGVPSILAGIIVNTGLYTVNLGVMGFSSNVSIFGTDTLFSLWGKLFDGTVLGDWSRSILLLILVALICAALNWFLKTRIGLSIRATGDSMEMVRASSIDPSFMIVVGLCCSNALTGLAGSLFASYNKSADINLGTGMVTIALAALIIGETLFGKRRMPVRIVGVVIGSCLYRFMISIALRLNAPTEAFKLVSALIVAIAIAAPEAQRALALHRRKKAAMRRRRERGGKAC</sequence>
<dbReference type="PANTHER" id="PTHR32196">
    <property type="entry name" value="ABC TRANSPORTER PERMEASE PROTEIN YPHD-RELATED-RELATED"/>
    <property type="match status" value="1"/>
</dbReference>